<reference evidence="1" key="1">
    <citation type="submission" date="2020-03" db="EMBL/GenBank/DDBJ databases">
        <title>A high-quality chromosome-level genome assembly of a woody plant with both climbing and erect habits, Rhamnella rubrinervis.</title>
        <authorList>
            <person name="Lu Z."/>
            <person name="Yang Y."/>
            <person name="Zhu X."/>
            <person name="Sun Y."/>
        </authorList>
    </citation>
    <scope>NUCLEOTIDE SEQUENCE</scope>
    <source>
        <strain evidence="1">BYM</strain>
        <tissue evidence="1">Leaf</tissue>
    </source>
</reference>
<dbReference type="AlphaFoldDB" id="A0A8K0GQM8"/>
<dbReference type="OrthoDB" id="1436421at2759"/>
<keyword evidence="2" id="KW-1185">Reference proteome</keyword>
<accession>A0A8K0GQM8</accession>
<organism evidence="1 2">
    <name type="scientific">Rhamnella rubrinervis</name>
    <dbReference type="NCBI Taxonomy" id="2594499"/>
    <lineage>
        <taxon>Eukaryota</taxon>
        <taxon>Viridiplantae</taxon>
        <taxon>Streptophyta</taxon>
        <taxon>Embryophyta</taxon>
        <taxon>Tracheophyta</taxon>
        <taxon>Spermatophyta</taxon>
        <taxon>Magnoliopsida</taxon>
        <taxon>eudicotyledons</taxon>
        <taxon>Gunneridae</taxon>
        <taxon>Pentapetalae</taxon>
        <taxon>rosids</taxon>
        <taxon>fabids</taxon>
        <taxon>Rosales</taxon>
        <taxon>Rhamnaceae</taxon>
        <taxon>rhamnoid group</taxon>
        <taxon>Rhamneae</taxon>
        <taxon>Rhamnella</taxon>
    </lineage>
</organism>
<sequence>MGYSHPKRLELHALFLFKSERGKFHVGYYKNLSSFDSDHAYAGSTKEGNMAEVPRGCLIVNTDIANGIDYSCFAMIVRDGDGKLVFLAAEKMQKMEPNMAELKAVGWVTSFARKAGLLPLLGS</sequence>
<name>A0A8K0GQM8_9ROSA</name>
<proteinExistence type="predicted"/>
<gene>
    <name evidence="1" type="ORF">FNV43_RR24884</name>
</gene>
<comment type="caution">
    <text evidence="1">The sequence shown here is derived from an EMBL/GenBank/DDBJ whole genome shotgun (WGS) entry which is preliminary data.</text>
</comment>
<protein>
    <submittedName>
        <fullName evidence="1">Uncharacterized protein</fullName>
    </submittedName>
</protein>
<dbReference type="EMBL" id="VOIH02000011">
    <property type="protein sequence ID" value="KAF3433781.1"/>
    <property type="molecule type" value="Genomic_DNA"/>
</dbReference>
<evidence type="ECO:0000313" key="2">
    <source>
        <dbReference type="Proteomes" id="UP000796880"/>
    </source>
</evidence>
<evidence type="ECO:0000313" key="1">
    <source>
        <dbReference type="EMBL" id="KAF3433781.1"/>
    </source>
</evidence>
<dbReference type="Proteomes" id="UP000796880">
    <property type="component" value="Unassembled WGS sequence"/>
</dbReference>